<dbReference type="STRING" id="43775.SAMN04489760_11721"/>
<dbReference type="Gene3D" id="3.30.1370.110">
    <property type="match status" value="1"/>
</dbReference>
<name>A0A1H7YN46_9BACT</name>
<dbReference type="PROSITE" id="PS50828">
    <property type="entry name" value="SMR"/>
    <property type="match status" value="1"/>
</dbReference>
<dbReference type="OrthoDB" id="9808881at2"/>
<reference evidence="2 3" key="1">
    <citation type="submission" date="2016-10" db="EMBL/GenBank/DDBJ databases">
        <authorList>
            <person name="de Groot N.N."/>
        </authorList>
    </citation>
    <scope>NUCLEOTIDE SEQUENCE [LARGE SCALE GENOMIC DNA]</scope>
    <source>
        <strain evidence="2 3">DSM 8423</strain>
    </source>
</reference>
<dbReference type="GO" id="GO:0004519">
    <property type="term" value="F:endonuclease activity"/>
    <property type="evidence" value="ECO:0007669"/>
    <property type="project" value="UniProtKB-KW"/>
</dbReference>
<dbReference type="InterPro" id="IPR002625">
    <property type="entry name" value="Smr_dom"/>
</dbReference>
<protein>
    <submittedName>
        <fullName evidence="2">DNA-nicking endonuclease, Smr domain</fullName>
    </submittedName>
</protein>
<dbReference type="SMART" id="SM00463">
    <property type="entry name" value="SMR"/>
    <property type="match status" value="1"/>
</dbReference>
<keyword evidence="2" id="KW-0255">Endonuclease</keyword>
<dbReference type="AlphaFoldDB" id="A0A1H7YN46"/>
<evidence type="ECO:0000313" key="3">
    <source>
        <dbReference type="Proteomes" id="UP000198744"/>
    </source>
</evidence>
<dbReference type="SUPFAM" id="SSF160443">
    <property type="entry name" value="SMR domain-like"/>
    <property type="match status" value="1"/>
</dbReference>
<evidence type="ECO:0000313" key="2">
    <source>
        <dbReference type="EMBL" id="SEM47274.1"/>
    </source>
</evidence>
<feature type="domain" description="Smr" evidence="1">
    <location>
        <begin position="143"/>
        <end position="226"/>
    </location>
</feature>
<dbReference type="PANTHER" id="PTHR35562">
    <property type="entry name" value="DNA ENDONUCLEASE SMRA-RELATED"/>
    <property type="match status" value="1"/>
</dbReference>
<proteinExistence type="predicted"/>
<dbReference type="Pfam" id="PF01713">
    <property type="entry name" value="Smr"/>
    <property type="match status" value="1"/>
</dbReference>
<keyword evidence="2" id="KW-0540">Nuclease</keyword>
<evidence type="ECO:0000259" key="1">
    <source>
        <dbReference type="PROSITE" id="PS50828"/>
    </source>
</evidence>
<sequence>MKVPLSSLTFHPFANIDVRLPKEVPICLRNPRLSVAPLSGKDDPVLDLEAERQQFLDAMDKNGVTPLDRGRRDIGTPERSPVPLCPPADEASEVLLSLHKLVQVGEGFTVSKTPEYIEGTGCHVPSSYARRLHRGDFSIQAFIDLHGMNAEEAGTAVEIFLKDAVATGKRAVLIIHGRGLSSRDEPVLKNRVRARLTSRAWKKWLIAFSSAQSFDGGAGATYVLLRQHPYSGKSAKRTGN</sequence>
<dbReference type="EMBL" id="FOBS01000017">
    <property type="protein sequence ID" value="SEM47274.1"/>
    <property type="molecule type" value="Genomic_DNA"/>
</dbReference>
<organism evidence="2 3">
    <name type="scientific">Syntrophus gentianae</name>
    <dbReference type="NCBI Taxonomy" id="43775"/>
    <lineage>
        <taxon>Bacteria</taxon>
        <taxon>Pseudomonadati</taxon>
        <taxon>Thermodesulfobacteriota</taxon>
        <taxon>Syntrophia</taxon>
        <taxon>Syntrophales</taxon>
        <taxon>Syntrophaceae</taxon>
        <taxon>Syntrophus</taxon>
    </lineage>
</organism>
<dbReference type="Proteomes" id="UP000198744">
    <property type="component" value="Unassembled WGS sequence"/>
</dbReference>
<gene>
    <name evidence="2" type="ORF">SAMN04489760_11721</name>
</gene>
<dbReference type="InterPro" id="IPR036063">
    <property type="entry name" value="Smr_dom_sf"/>
</dbReference>
<keyword evidence="3" id="KW-1185">Reference proteome</keyword>
<dbReference type="RefSeq" id="WP_093883854.1">
    <property type="nucleotide sequence ID" value="NZ_FOBS01000017.1"/>
</dbReference>
<accession>A0A1H7YN46</accession>
<dbReference type="PANTHER" id="PTHR35562:SF2">
    <property type="entry name" value="DNA ENDONUCLEASE SMRA-RELATED"/>
    <property type="match status" value="1"/>
</dbReference>
<keyword evidence="2" id="KW-0378">Hydrolase</keyword>